<dbReference type="EMBL" id="CP006569">
    <property type="protein sequence ID" value="AHF78132.1"/>
    <property type="molecule type" value="Genomic_DNA"/>
</dbReference>
<dbReference type="InterPro" id="IPR011051">
    <property type="entry name" value="RmlC_Cupin_sf"/>
</dbReference>
<dbReference type="PANTHER" id="PTHR42742">
    <property type="entry name" value="TRANSCRIPTIONAL REPRESSOR MPRA"/>
    <property type="match status" value="1"/>
</dbReference>
<dbReference type="HOGENOM" id="CLU_466831_0_0_6"/>
<evidence type="ECO:0000313" key="3">
    <source>
        <dbReference type="EMBL" id="AHF78132.1"/>
    </source>
</evidence>
<sequence length="584" mass="65541">MGYLSHPANYDKFPAVRLKGITGASKGWENIAEQIAKSLPAHRDAVIAIDCYPGVDVAGVQSALGAFSSFTQATWFYADTGYIHGNELDARLADTLSEDRVFGIMSCANLADYLLLASANALKQNIASTRGLRIIIGTGASLIAQCDLLIYADYPRWQRQLDWRAGGSNWLAVNPEEDILKKYKRGFFWEWRIADRHKRDLFPHFNYYLDTLSDPAVMIDNAAFQAGLDACLKTPFRLNPFFDPGVWGGNWMEEVCALPASEKNYAWCFDGVPEENSLTLNFDGVAVTMPAINLVLARPEGLLGPRNYARFGAEFPIRFDFLDTMSGGNLSLQVHPSTDYIQQHFGMHYTQDESYYILDAGENASVWLGFRTGVKQEQLVKAIDNAQQTGTLEAEKFINRFAVKKHDHVLIPSGTVHCSGKDAMILEISATPYIFTFKLWDWGRLGLDGKPRPVHLHHGSKVMREERDTAWCRSQLLNTITPLQETAEWRCERTGLHALEFIDTHRYWINGSVDISTDNEFQMLNLIEGKDAVIESPEGLFAPFIVHYAETVVIPAALGQYTIRSPERKEIGVIVANVRQAQEV</sequence>
<dbReference type="AlphaFoldDB" id="W0I033"/>
<dbReference type="RefSeq" id="WP_025423271.1">
    <property type="nucleotide sequence ID" value="NZ_CP006569.1"/>
</dbReference>
<keyword evidence="4" id="KW-1185">Reference proteome</keyword>
<reference evidence="3 4" key="1">
    <citation type="journal article" date="2014" name="Genome Biol. Evol.">
        <title>Genome degeneration and adaptation in a nascent stage of symbiosis.</title>
        <authorList>
            <person name="Oakeson K.F."/>
            <person name="Gil R."/>
            <person name="Clayton A.L."/>
            <person name="Dunn D.M."/>
            <person name="von Niederhausern A.C."/>
            <person name="Hamil C."/>
            <person name="Aoyagi A."/>
            <person name="Duval B."/>
            <person name="Baca A."/>
            <person name="Silva F.J."/>
            <person name="Vallier A."/>
            <person name="Jackson D.G."/>
            <person name="Latorre A."/>
            <person name="Weiss R.B."/>
            <person name="Heddi A."/>
            <person name="Moya A."/>
            <person name="Dale C."/>
        </authorList>
    </citation>
    <scope>NUCLEOTIDE SEQUENCE [LARGE SCALE GENOMIC DNA]</scope>
    <source>
        <strain evidence="3 4">HS1</strain>
    </source>
</reference>
<dbReference type="Proteomes" id="UP000019028">
    <property type="component" value="Chromosome"/>
</dbReference>
<name>W0I033_9GAMM</name>
<gene>
    <name evidence="3" type="ORF">Sant_3126</name>
</gene>
<dbReference type="InterPro" id="IPR051804">
    <property type="entry name" value="Carb_Metab_Reg_Kinase/Isom"/>
</dbReference>
<organism evidence="3 4">
    <name type="scientific">Sodalis praecaptivus</name>
    <dbReference type="NCBI Taxonomy" id="1239307"/>
    <lineage>
        <taxon>Bacteria</taxon>
        <taxon>Pseudomonadati</taxon>
        <taxon>Pseudomonadota</taxon>
        <taxon>Gammaproteobacteria</taxon>
        <taxon>Enterobacterales</taxon>
        <taxon>Bruguierivoracaceae</taxon>
        <taxon>Sodalis</taxon>
    </lineage>
</organism>
<dbReference type="InterPro" id="IPR014710">
    <property type="entry name" value="RmlC-like_jellyroll"/>
</dbReference>
<accession>W0I033</accession>
<keyword evidence="2" id="KW-0862">Zinc</keyword>
<proteinExistence type="predicted"/>
<dbReference type="SUPFAM" id="SSF51182">
    <property type="entry name" value="RmlC-like cupins"/>
    <property type="match status" value="1"/>
</dbReference>
<dbReference type="KEGG" id="sod:Sant_3126"/>
<dbReference type="Gene3D" id="2.60.120.10">
    <property type="entry name" value="Jelly Rolls"/>
    <property type="match status" value="1"/>
</dbReference>
<dbReference type="OrthoDB" id="9808275at2"/>
<evidence type="ECO:0000313" key="4">
    <source>
        <dbReference type="Proteomes" id="UP000019028"/>
    </source>
</evidence>
<protein>
    <submittedName>
        <fullName evidence="3">Mannose-6-phosphate isomerase-like protein</fullName>
    </submittedName>
</protein>
<dbReference type="PANTHER" id="PTHR42742:SF3">
    <property type="entry name" value="FRUCTOKINASE"/>
    <property type="match status" value="1"/>
</dbReference>
<keyword evidence="3" id="KW-0413">Isomerase</keyword>
<dbReference type="GO" id="GO:0016853">
    <property type="term" value="F:isomerase activity"/>
    <property type="evidence" value="ECO:0007669"/>
    <property type="project" value="UniProtKB-KW"/>
</dbReference>
<keyword evidence="1" id="KW-0479">Metal-binding</keyword>
<dbReference type="GO" id="GO:0046872">
    <property type="term" value="F:metal ion binding"/>
    <property type="evidence" value="ECO:0007669"/>
    <property type="project" value="UniProtKB-KW"/>
</dbReference>
<evidence type="ECO:0000256" key="1">
    <source>
        <dbReference type="ARBA" id="ARBA00022723"/>
    </source>
</evidence>
<dbReference type="PATRIC" id="fig|1239307.3.peg.3452"/>
<evidence type="ECO:0000256" key="2">
    <source>
        <dbReference type="ARBA" id="ARBA00022833"/>
    </source>
</evidence>
<dbReference type="CDD" id="cd07010">
    <property type="entry name" value="cupin_PMI_type_I_N_bac"/>
    <property type="match status" value="1"/>
</dbReference>